<dbReference type="Gene3D" id="3.30.530.20">
    <property type="match status" value="1"/>
</dbReference>
<gene>
    <name evidence="3" type="ORF">ACE5IX_17480</name>
</gene>
<protein>
    <submittedName>
        <fullName evidence="3">START domain-containing protein</fullName>
    </submittedName>
</protein>
<evidence type="ECO:0000256" key="1">
    <source>
        <dbReference type="SAM" id="SignalP"/>
    </source>
</evidence>
<dbReference type="SUPFAM" id="SSF55961">
    <property type="entry name" value="Bet v1-like"/>
    <property type="match status" value="1"/>
</dbReference>
<dbReference type="PIRSF" id="PIRSF039033">
    <property type="entry name" value="START_dom"/>
    <property type="match status" value="1"/>
</dbReference>
<sequence>MIRAVCSAILLLLVLQSSAFGEKSGWEENRSGHEVVVYVREFPGSRIKEFLGVTEIAASLSQIVAILSDPESCSYIYTQCKEITVLSGTEKSSIIYTRNQAPWPVNDRDIVITRKLEQDPKTKAIYIRLAKTDAYPKEPPSGTVRMADFQSQWTLVPTKEGTVKIEFQGHLEPGGNIPDSIINVYTGKNPYNTLVNLRKAVDEGRKKDIKVAWLKEISD</sequence>
<dbReference type="InterPro" id="IPR023393">
    <property type="entry name" value="START-like_dom_sf"/>
</dbReference>
<evidence type="ECO:0000259" key="2">
    <source>
        <dbReference type="PROSITE" id="PS50848"/>
    </source>
</evidence>
<feature type="domain" description="START" evidence="2">
    <location>
        <begin position="1"/>
        <end position="206"/>
    </location>
</feature>
<proteinExistence type="predicted"/>
<name>A0ABV5BSL4_9LEPT</name>
<dbReference type="PANTHER" id="PTHR19308">
    <property type="entry name" value="PHOSPHATIDYLCHOLINE TRANSFER PROTEIN"/>
    <property type="match status" value="1"/>
</dbReference>
<dbReference type="InterPro" id="IPR028347">
    <property type="entry name" value="START_dom_prot"/>
</dbReference>
<dbReference type="EMBL" id="JBHILJ010000013">
    <property type="protein sequence ID" value="MFB5738313.1"/>
    <property type="molecule type" value="Genomic_DNA"/>
</dbReference>
<dbReference type="Pfam" id="PF01852">
    <property type="entry name" value="START"/>
    <property type="match status" value="1"/>
</dbReference>
<dbReference type="Proteomes" id="UP001580391">
    <property type="component" value="Unassembled WGS sequence"/>
</dbReference>
<reference evidence="3 4" key="1">
    <citation type="submission" date="2024-09" db="EMBL/GenBank/DDBJ databases">
        <title>Taxonomic and Genotyping Characterization of Leptospira Strains isolated from Multiple Sources in Colombia highlights the importance of intermediate species.</title>
        <authorList>
            <person name="Torres Higuera L."/>
            <person name="Rojas Tapias D."/>
            <person name="Jimenez Velasquez S."/>
            <person name="Renjifo Ibanez C."/>
        </authorList>
    </citation>
    <scope>NUCLEOTIDE SEQUENCE [LARGE SCALE GENOMIC DNA]</scope>
    <source>
        <strain evidence="3 4">Lep080</strain>
    </source>
</reference>
<keyword evidence="1" id="KW-0732">Signal</keyword>
<dbReference type="InterPro" id="IPR002913">
    <property type="entry name" value="START_lipid-bd_dom"/>
</dbReference>
<dbReference type="PROSITE" id="PS50848">
    <property type="entry name" value="START"/>
    <property type="match status" value="1"/>
</dbReference>
<evidence type="ECO:0000313" key="4">
    <source>
        <dbReference type="Proteomes" id="UP001580391"/>
    </source>
</evidence>
<dbReference type="RefSeq" id="WP_135698690.1">
    <property type="nucleotide sequence ID" value="NZ_JBHILI010000009.1"/>
</dbReference>
<accession>A0ABV5BSL4</accession>
<dbReference type="PANTHER" id="PTHR19308:SF14">
    <property type="entry name" value="START DOMAIN-CONTAINING PROTEIN"/>
    <property type="match status" value="1"/>
</dbReference>
<feature type="signal peptide" evidence="1">
    <location>
        <begin position="1"/>
        <end position="19"/>
    </location>
</feature>
<evidence type="ECO:0000313" key="3">
    <source>
        <dbReference type="EMBL" id="MFB5738313.1"/>
    </source>
</evidence>
<organism evidence="3 4">
    <name type="scientific">Leptospira wolffii</name>
    <dbReference type="NCBI Taxonomy" id="409998"/>
    <lineage>
        <taxon>Bacteria</taxon>
        <taxon>Pseudomonadati</taxon>
        <taxon>Spirochaetota</taxon>
        <taxon>Spirochaetia</taxon>
        <taxon>Leptospirales</taxon>
        <taxon>Leptospiraceae</taxon>
        <taxon>Leptospira</taxon>
    </lineage>
</organism>
<keyword evidence="4" id="KW-1185">Reference proteome</keyword>
<comment type="caution">
    <text evidence="3">The sequence shown here is derived from an EMBL/GenBank/DDBJ whole genome shotgun (WGS) entry which is preliminary data.</text>
</comment>
<dbReference type="InterPro" id="IPR051213">
    <property type="entry name" value="START_lipid_transfer"/>
</dbReference>
<feature type="chain" id="PRO_5045296655" evidence="1">
    <location>
        <begin position="20"/>
        <end position="219"/>
    </location>
</feature>